<dbReference type="RefSeq" id="WP_394824509.1">
    <property type="nucleotide sequence ID" value="NZ_CP089984.1"/>
</dbReference>
<organism evidence="1 2">
    <name type="scientific">Pendulispora albinea</name>
    <dbReference type="NCBI Taxonomy" id="2741071"/>
    <lineage>
        <taxon>Bacteria</taxon>
        <taxon>Pseudomonadati</taxon>
        <taxon>Myxococcota</taxon>
        <taxon>Myxococcia</taxon>
        <taxon>Myxococcales</taxon>
        <taxon>Sorangiineae</taxon>
        <taxon>Pendulisporaceae</taxon>
        <taxon>Pendulispora</taxon>
    </lineage>
</organism>
<evidence type="ECO:0000313" key="1">
    <source>
        <dbReference type="EMBL" id="WXB14885.1"/>
    </source>
</evidence>
<gene>
    <name evidence="1" type="ORF">LZC94_44585</name>
</gene>
<evidence type="ECO:0000313" key="2">
    <source>
        <dbReference type="Proteomes" id="UP001370348"/>
    </source>
</evidence>
<sequence length="56" mass="6223">MPSRAVWDVEADPHVFRYAWFTGRFDPQPAVDLLRPTAGGLSPLGQQYIALPRTGP</sequence>
<reference evidence="1 2" key="1">
    <citation type="submission" date="2021-12" db="EMBL/GenBank/DDBJ databases">
        <title>Discovery of the Pendulisporaceae a myxobacterial family with distinct sporulation behavior and unique specialized metabolism.</title>
        <authorList>
            <person name="Garcia R."/>
            <person name="Popoff A."/>
            <person name="Bader C.D."/>
            <person name="Loehr J."/>
            <person name="Walesch S."/>
            <person name="Walt C."/>
            <person name="Boldt J."/>
            <person name="Bunk B."/>
            <person name="Haeckl F.J.F.P.J."/>
            <person name="Gunesch A.P."/>
            <person name="Birkelbach J."/>
            <person name="Nuebel U."/>
            <person name="Pietschmann T."/>
            <person name="Bach T."/>
            <person name="Mueller R."/>
        </authorList>
    </citation>
    <scope>NUCLEOTIDE SEQUENCE [LARGE SCALE GENOMIC DNA]</scope>
    <source>
        <strain evidence="1 2">MSr11954</strain>
    </source>
</reference>
<protein>
    <submittedName>
        <fullName evidence="1">Glycoside hydrolase family protein</fullName>
    </submittedName>
</protein>
<dbReference type="Proteomes" id="UP001370348">
    <property type="component" value="Chromosome"/>
</dbReference>
<accession>A0ABZ2LVY0</accession>
<keyword evidence="1" id="KW-0378">Hydrolase</keyword>
<name>A0ABZ2LVY0_9BACT</name>
<keyword evidence="2" id="KW-1185">Reference proteome</keyword>
<dbReference type="GO" id="GO:0016787">
    <property type="term" value="F:hydrolase activity"/>
    <property type="evidence" value="ECO:0007669"/>
    <property type="project" value="UniProtKB-KW"/>
</dbReference>
<dbReference type="EMBL" id="CP089984">
    <property type="protein sequence ID" value="WXB14885.1"/>
    <property type="molecule type" value="Genomic_DNA"/>
</dbReference>
<proteinExistence type="predicted"/>